<evidence type="ECO:0000313" key="3">
    <source>
        <dbReference type="Proteomes" id="UP000007845"/>
    </source>
</evidence>
<dbReference type="KEGG" id="ddn:DND132_0860"/>
<dbReference type="Gene3D" id="1.10.760.10">
    <property type="entry name" value="Cytochrome c-like domain"/>
    <property type="match status" value="1"/>
</dbReference>
<evidence type="ECO:0000256" key="1">
    <source>
        <dbReference type="SAM" id="Phobius"/>
    </source>
</evidence>
<feature type="transmembrane region" description="Helical" evidence="1">
    <location>
        <begin position="260"/>
        <end position="281"/>
    </location>
</feature>
<protein>
    <recommendedName>
        <fullName evidence="4">Cytochrome c domain-containing protein</fullName>
    </recommendedName>
</protein>
<keyword evidence="1" id="KW-0472">Membrane</keyword>
<sequence length="282" mass="30881" precursor="true">MKKRCNRLTANPVYRLYDLTMRIYTIFHFAASLRLPWRLPAFLALWFLLLTVPVRADDPGQMIAPCLACHTAERICRNVDSGDAFWTDTVKRMIAKGAHVGPDQVPGLVALLANPDHAEVRRLLDCPAPGSPETAAAVPTAVILGHPLLMILVLLLGLWVAWQGVNRARFTLLGQKVAFNWKGHTRYGLVVMALWFVGAVGGSIVTDMLQGIPDAYELHGTMAKIMLALIVFGAATGLYMDRRKAKRSIMPVLHGAANMLLLLLALGQLVTGLVILGRLFAS</sequence>
<evidence type="ECO:0008006" key="4">
    <source>
        <dbReference type="Google" id="ProtNLM"/>
    </source>
</evidence>
<feature type="transmembrane region" description="Helical" evidence="1">
    <location>
        <begin position="144"/>
        <end position="165"/>
    </location>
</feature>
<dbReference type="EMBL" id="CP003220">
    <property type="protein sequence ID" value="EGB14075.1"/>
    <property type="molecule type" value="Genomic_DNA"/>
</dbReference>
<dbReference type="Proteomes" id="UP000007845">
    <property type="component" value="Chromosome"/>
</dbReference>
<feature type="transmembrane region" description="Helical" evidence="1">
    <location>
        <begin position="218"/>
        <end position="239"/>
    </location>
</feature>
<accession>F0JHL5</accession>
<proteinExistence type="predicted"/>
<keyword evidence="1" id="KW-1133">Transmembrane helix</keyword>
<keyword evidence="1" id="KW-0812">Transmembrane</keyword>
<feature type="transmembrane region" description="Helical" evidence="1">
    <location>
        <begin position="186"/>
        <end position="206"/>
    </location>
</feature>
<reference evidence="2 3" key="1">
    <citation type="journal article" date="2011" name="J. Bacteriol.">
        <title>Genome sequence of the mercury-methylating strain Desulfovibrio desulfuricans ND132.</title>
        <authorList>
            <person name="Brown S.D."/>
            <person name="Gilmour C.C."/>
            <person name="Kucken A.M."/>
            <person name="Wall J.D."/>
            <person name="Elias D.A."/>
            <person name="Brandt C.C."/>
            <person name="Podar M."/>
            <person name="Chertkov O."/>
            <person name="Held B."/>
            <person name="Bruce D.C."/>
            <person name="Detter J.C."/>
            <person name="Tapia R."/>
            <person name="Han C.S."/>
            <person name="Goodwin L.A."/>
            <person name="Cheng J.F."/>
            <person name="Pitluck S."/>
            <person name="Woyke T."/>
            <person name="Mikhailova N."/>
            <person name="Ivanova N.N."/>
            <person name="Han J."/>
            <person name="Lucas S."/>
            <person name="Lapidus A.L."/>
            <person name="Land M.L."/>
            <person name="Hauser L.J."/>
            <person name="Palumbo A.V."/>
        </authorList>
    </citation>
    <scope>NUCLEOTIDE SEQUENCE [LARGE SCALE GENOMIC DNA]</scope>
    <source>
        <strain evidence="2 3">ND132</strain>
    </source>
</reference>
<dbReference type="Pfam" id="PF13301">
    <property type="entry name" value="DUF4079"/>
    <property type="match status" value="1"/>
</dbReference>
<dbReference type="GO" id="GO:0020037">
    <property type="term" value="F:heme binding"/>
    <property type="evidence" value="ECO:0007669"/>
    <property type="project" value="InterPro"/>
</dbReference>
<organism evidence="2 3">
    <name type="scientific">Pseudodesulfovibrio mercurii</name>
    <dbReference type="NCBI Taxonomy" id="641491"/>
    <lineage>
        <taxon>Bacteria</taxon>
        <taxon>Pseudomonadati</taxon>
        <taxon>Thermodesulfobacteriota</taxon>
        <taxon>Desulfovibrionia</taxon>
        <taxon>Desulfovibrionales</taxon>
        <taxon>Desulfovibrionaceae</taxon>
    </lineage>
</organism>
<dbReference type="InterPro" id="IPR025067">
    <property type="entry name" value="DUF4079"/>
</dbReference>
<dbReference type="AlphaFoldDB" id="F0JHL5"/>
<dbReference type="STRING" id="641491.DND132_0860"/>
<dbReference type="GO" id="GO:0009055">
    <property type="term" value="F:electron transfer activity"/>
    <property type="evidence" value="ECO:0007669"/>
    <property type="project" value="InterPro"/>
</dbReference>
<evidence type="ECO:0000313" key="2">
    <source>
        <dbReference type="EMBL" id="EGB14075.1"/>
    </source>
</evidence>
<dbReference type="eggNOG" id="ENOG5033BX6">
    <property type="taxonomic scope" value="Bacteria"/>
</dbReference>
<gene>
    <name evidence="2" type="ORF">DND132_0860</name>
</gene>
<keyword evidence="3" id="KW-1185">Reference proteome</keyword>
<dbReference type="InterPro" id="IPR036909">
    <property type="entry name" value="Cyt_c-like_dom_sf"/>
</dbReference>
<dbReference type="HOGENOM" id="CLU_986001_0_0_7"/>
<name>F0JHL5_9BACT</name>